<evidence type="ECO:0000313" key="1">
    <source>
        <dbReference type="EMBL" id="MDR7191643.1"/>
    </source>
</evidence>
<dbReference type="Proteomes" id="UP001256588">
    <property type="component" value="Unassembled WGS sequence"/>
</dbReference>
<protein>
    <submittedName>
        <fullName evidence="1">Uncharacterized protein</fullName>
    </submittedName>
</protein>
<keyword evidence="2" id="KW-1185">Reference proteome</keyword>
<gene>
    <name evidence="1" type="ORF">J2W68_000345</name>
</gene>
<organism evidence="1 2">
    <name type="scientific">Luteimonas terrae</name>
    <dbReference type="NCBI Taxonomy" id="1530191"/>
    <lineage>
        <taxon>Bacteria</taxon>
        <taxon>Pseudomonadati</taxon>
        <taxon>Pseudomonadota</taxon>
        <taxon>Gammaproteobacteria</taxon>
        <taxon>Lysobacterales</taxon>
        <taxon>Lysobacteraceae</taxon>
        <taxon>Luteimonas</taxon>
    </lineage>
</organism>
<evidence type="ECO:0000313" key="2">
    <source>
        <dbReference type="Proteomes" id="UP001256588"/>
    </source>
</evidence>
<accession>A0ABU1XSD1</accession>
<proteinExistence type="predicted"/>
<dbReference type="EMBL" id="JAVDWO010000001">
    <property type="protein sequence ID" value="MDR7191643.1"/>
    <property type="molecule type" value="Genomic_DNA"/>
</dbReference>
<sequence>MQALTEHDPSEDVPLSLREAAPFEQLSGGRLRRLDDGSLLLVLLSSQARFAIYHLSQLPDRPDA</sequence>
<name>A0ABU1XSD1_9GAMM</name>
<comment type="caution">
    <text evidence="1">The sequence shown here is derived from an EMBL/GenBank/DDBJ whole genome shotgun (WGS) entry which is preliminary data.</text>
</comment>
<reference evidence="1 2" key="1">
    <citation type="submission" date="2023-07" db="EMBL/GenBank/DDBJ databases">
        <title>Sorghum-associated microbial communities from plants grown in Nebraska, USA.</title>
        <authorList>
            <person name="Schachtman D."/>
        </authorList>
    </citation>
    <scope>NUCLEOTIDE SEQUENCE [LARGE SCALE GENOMIC DNA]</scope>
    <source>
        <strain evidence="1 2">4099</strain>
    </source>
</reference>